<evidence type="ECO:0000256" key="5">
    <source>
        <dbReference type="ARBA" id="ARBA00022687"/>
    </source>
</evidence>
<dbReference type="Proteomes" id="UP000007266">
    <property type="component" value="Linkage group 5"/>
</dbReference>
<keyword evidence="6" id="KW-0539">Nucleus</keyword>
<sequence>MSSDSSEDEDLDKLREAADSQLLNNALYNKTEPKLEEPPNTKPQSLRRSKDEDEQFNLFRVSPEFQNYVAKHLSQILDKLLKERLETKNYENYVKPKRRKSGIKLLRDSVHCISVKTRDVAPQVKKRQVEEDESDNEAKFRAVAVSADDILSKKDTKHWSTRSKAPVYAYYKTQQGLILK</sequence>
<organism evidence="8 9">
    <name type="scientific">Tribolium castaneum</name>
    <name type="common">Red flour beetle</name>
    <dbReference type="NCBI Taxonomy" id="7070"/>
    <lineage>
        <taxon>Eukaryota</taxon>
        <taxon>Metazoa</taxon>
        <taxon>Ecdysozoa</taxon>
        <taxon>Arthropoda</taxon>
        <taxon>Hexapoda</taxon>
        <taxon>Insecta</taxon>
        <taxon>Pterygota</taxon>
        <taxon>Neoptera</taxon>
        <taxon>Endopterygota</taxon>
        <taxon>Coleoptera</taxon>
        <taxon>Polyphaga</taxon>
        <taxon>Cucujiformia</taxon>
        <taxon>Tenebrionidae</taxon>
        <taxon>Tenebrionidae incertae sedis</taxon>
        <taxon>Tribolium</taxon>
    </lineage>
</organism>
<name>D6WM61_TRICA</name>
<dbReference type="eggNOG" id="KOG1263">
    <property type="taxonomic scope" value="Eukaryota"/>
</dbReference>
<dbReference type="Pfam" id="PF23999">
    <property type="entry name" value="CUSTOS"/>
    <property type="match status" value="1"/>
</dbReference>
<dbReference type="PANTHER" id="PTHR14482:SF0">
    <property type="entry name" value="PROTEIN CUSTOS"/>
    <property type="match status" value="1"/>
</dbReference>
<gene>
    <name evidence="8" type="primary">GLEAN_13338</name>
    <name evidence="8" type="ORF">TcasGA2_TC013338</name>
</gene>
<reference evidence="8 9" key="2">
    <citation type="journal article" date="2010" name="Nucleic Acids Res.">
        <title>BeetleBase in 2010: revisions to provide comprehensive genomic information for Tribolium castaneum.</title>
        <authorList>
            <person name="Kim H.S."/>
            <person name="Murphy T."/>
            <person name="Xia J."/>
            <person name="Caragea D."/>
            <person name="Park Y."/>
            <person name="Beeman R.W."/>
            <person name="Lorenzen M.D."/>
            <person name="Butcher S."/>
            <person name="Manak J.R."/>
            <person name="Brown S.J."/>
        </authorList>
    </citation>
    <scope>GENOME REANNOTATION</scope>
    <source>
        <strain evidence="8 9">Georgia GA2</strain>
    </source>
</reference>
<comment type="subcellular location">
    <subcellularLocation>
        <location evidence="1">Nucleus envelope</location>
    </subcellularLocation>
</comment>
<dbReference type="KEGG" id="tca:655446"/>
<comment type="similarity">
    <text evidence="2">Belongs to the CUSTOS family.</text>
</comment>
<dbReference type="InterPro" id="IPR026694">
    <property type="entry name" value="CUSTOS"/>
</dbReference>
<evidence type="ECO:0000256" key="1">
    <source>
        <dbReference type="ARBA" id="ARBA00004259"/>
    </source>
</evidence>
<dbReference type="HOGENOM" id="CLU_095828_0_0_1"/>
<dbReference type="OMA" id="TFQNYVA"/>
<evidence type="ECO:0000313" key="9">
    <source>
        <dbReference type="Proteomes" id="UP000007266"/>
    </source>
</evidence>
<evidence type="ECO:0000256" key="4">
    <source>
        <dbReference type="ARBA" id="ARBA00022473"/>
    </source>
</evidence>
<dbReference type="OrthoDB" id="8196889at2759"/>
<dbReference type="InParanoid" id="D6WM61"/>
<accession>D6WM61</accession>
<evidence type="ECO:0000256" key="6">
    <source>
        <dbReference type="ARBA" id="ARBA00023242"/>
    </source>
</evidence>
<evidence type="ECO:0000256" key="7">
    <source>
        <dbReference type="SAM" id="MobiDB-lite"/>
    </source>
</evidence>
<keyword evidence="4" id="KW-0217">Developmental protein</keyword>
<dbReference type="PANTHER" id="PTHR14482">
    <property type="entry name" value="CHROMOSOME 12 ORF 43 HOMOLOG"/>
    <property type="match status" value="1"/>
</dbReference>
<keyword evidence="9" id="KW-1185">Reference proteome</keyword>
<evidence type="ECO:0000256" key="3">
    <source>
        <dbReference type="ARBA" id="ARBA00013465"/>
    </source>
</evidence>
<feature type="region of interest" description="Disordered" evidence="7">
    <location>
        <begin position="1"/>
        <end position="52"/>
    </location>
</feature>
<proteinExistence type="inferred from homology"/>
<evidence type="ECO:0000256" key="2">
    <source>
        <dbReference type="ARBA" id="ARBA00008632"/>
    </source>
</evidence>
<feature type="compositionally biased region" description="Acidic residues" evidence="7">
    <location>
        <begin position="1"/>
        <end position="11"/>
    </location>
</feature>
<keyword evidence="5" id="KW-0879">Wnt signaling pathway</keyword>
<dbReference type="GO" id="GO:0005635">
    <property type="term" value="C:nuclear envelope"/>
    <property type="evidence" value="ECO:0007669"/>
    <property type="project" value="UniProtKB-SubCell"/>
</dbReference>
<dbReference type="PhylomeDB" id="D6WM61"/>
<dbReference type="GO" id="GO:0016055">
    <property type="term" value="P:Wnt signaling pathway"/>
    <property type="evidence" value="ECO:0007669"/>
    <property type="project" value="UniProtKB-KW"/>
</dbReference>
<dbReference type="STRING" id="7070.D6WM61"/>
<dbReference type="AlphaFoldDB" id="D6WM61"/>
<protein>
    <recommendedName>
        <fullName evidence="3">Protein CUSTOS</fullName>
    </recommendedName>
</protein>
<evidence type="ECO:0000313" key="8">
    <source>
        <dbReference type="EMBL" id="EFA03353.1"/>
    </source>
</evidence>
<dbReference type="EMBL" id="KQ971343">
    <property type="protein sequence ID" value="EFA03353.1"/>
    <property type="molecule type" value="Genomic_DNA"/>
</dbReference>
<reference evidence="8 9" key="1">
    <citation type="journal article" date="2008" name="Nature">
        <title>The genome of the model beetle and pest Tribolium castaneum.</title>
        <authorList>
            <consortium name="Tribolium Genome Sequencing Consortium"/>
            <person name="Richards S."/>
            <person name="Gibbs R.A."/>
            <person name="Weinstock G.M."/>
            <person name="Brown S.J."/>
            <person name="Denell R."/>
            <person name="Beeman R.W."/>
            <person name="Gibbs R."/>
            <person name="Beeman R.W."/>
            <person name="Brown S.J."/>
            <person name="Bucher G."/>
            <person name="Friedrich M."/>
            <person name="Grimmelikhuijzen C.J."/>
            <person name="Klingler M."/>
            <person name="Lorenzen M."/>
            <person name="Richards S."/>
            <person name="Roth S."/>
            <person name="Schroder R."/>
            <person name="Tautz D."/>
            <person name="Zdobnov E.M."/>
            <person name="Muzny D."/>
            <person name="Gibbs R.A."/>
            <person name="Weinstock G.M."/>
            <person name="Attaway T."/>
            <person name="Bell S."/>
            <person name="Buhay C.J."/>
            <person name="Chandrabose M.N."/>
            <person name="Chavez D."/>
            <person name="Clerk-Blankenburg K.P."/>
            <person name="Cree A."/>
            <person name="Dao M."/>
            <person name="Davis C."/>
            <person name="Chacko J."/>
            <person name="Dinh H."/>
            <person name="Dugan-Rocha S."/>
            <person name="Fowler G."/>
            <person name="Garner T.T."/>
            <person name="Garnes J."/>
            <person name="Gnirke A."/>
            <person name="Hawes A."/>
            <person name="Hernandez J."/>
            <person name="Hines S."/>
            <person name="Holder M."/>
            <person name="Hume J."/>
            <person name="Jhangiani S.N."/>
            <person name="Joshi V."/>
            <person name="Khan Z.M."/>
            <person name="Jackson L."/>
            <person name="Kovar C."/>
            <person name="Kowis A."/>
            <person name="Lee S."/>
            <person name="Lewis L.R."/>
            <person name="Margolis J."/>
            <person name="Morgan M."/>
            <person name="Nazareth L.V."/>
            <person name="Nguyen N."/>
            <person name="Okwuonu G."/>
            <person name="Parker D."/>
            <person name="Richards S."/>
            <person name="Ruiz S.J."/>
            <person name="Santibanez J."/>
            <person name="Savard J."/>
            <person name="Scherer S.E."/>
            <person name="Schneider B."/>
            <person name="Sodergren E."/>
            <person name="Tautz D."/>
            <person name="Vattahil S."/>
            <person name="Villasana D."/>
            <person name="White C.S."/>
            <person name="Wright R."/>
            <person name="Park Y."/>
            <person name="Beeman R.W."/>
            <person name="Lord J."/>
            <person name="Oppert B."/>
            <person name="Lorenzen M."/>
            <person name="Brown S."/>
            <person name="Wang L."/>
            <person name="Savard J."/>
            <person name="Tautz D."/>
            <person name="Richards S."/>
            <person name="Weinstock G."/>
            <person name="Gibbs R.A."/>
            <person name="Liu Y."/>
            <person name="Worley K."/>
            <person name="Weinstock G."/>
            <person name="Elsik C.G."/>
            <person name="Reese J.T."/>
            <person name="Elhaik E."/>
            <person name="Landan G."/>
            <person name="Graur D."/>
            <person name="Arensburger P."/>
            <person name="Atkinson P."/>
            <person name="Beeman R.W."/>
            <person name="Beidler J."/>
            <person name="Brown S.J."/>
            <person name="Demuth J.P."/>
            <person name="Drury D.W."/>
            <person name="Du Y.Z."/>
            <person name="Fujiwara H."/>
            <person name="Lorenzen M."/>
            <person name="Maselli V."/>
            <person name="Osanai M."/>
            <person name="Park Y."/>
            <person name="Robertson H.M."/>
            <person name="Tu Z."/>
            <person name="Wang J.J."/>
            <person name="Wang S."/>
            <person name="Richards S."/>
            <person name="Song H."/>
            <person name="Zhang L."/>
            <person name="Sodergren E."/>
            <person name="Werner D."/>
            <person name="Stanke M."/>
            <person name="Morgenstern B."/>
            <person name="Solovyev V."/>
            <person name="Kosarev P."/>
            <person name="Brown G."/>
            <person name="Chen H.C."/>
            <person name="Ermolaeva O."/>
            <person name="Hlavina W."/>
            <person name="Kapustin Y."/>
            <person name="Kiryutin B."/>
            <person name="Kitts P."/>
            <person name="Maglott D."/>
            <person name="Pruitt K."/>
            <person name="Sapojnikov V."/>
            <person name="Souvorov A."/>
            <person name="Mackey A.J."/>
            <person name="Waterhouse R.M."/>
            <person name="Wyder S."/>
            <person name="Zdobnov E.M."/>
            <person name="Zdobnov E.M."/>
            <person name="Wyder S."/>
            <person name="Kriventseva E.V."/>
            <person name="Kadowaki T."/>
            <person name="Bork P."/>
            <person name="Aranda M."/>
            <person name="Bao R."/>
            <person name="Beermann A."/>
            <person name="Berns N."/>
            <person name="Bolognesi R."/>
            <person name="Bonneton F."/>
            <person name="Bopp D."/>
            <person name="Brown S.J."/>
            <person name="Bucher G."/>
            <person name="Butts T."/>
            <person name="Chaumot A."/>
            <person name="Denell R.E."/>
            <person name="Ferrier D.E."/>
            <person name="Friedrich M."/>
            <person name="Gordon C.M."/>
            <person name="Jindra M."/>
            <person name="Klingler M."/>
            <person name="Lan Q."/>
            <person name="Lattorff H.M."/>
            <person name="Laudet V."/>
            <person name="von Levetsow C."/>
            <person name="Liu Z."/>
            <person name="Lutz R."/>
            <person name="Lynch J.A."/>
            <person name="da Fonseca R.N."/>
            <person name="Posnien N."/>
            <person name="Reuter R."/>
            <person name="Roth S."/>
            <person name="Savard J."/>
            <person name="Schinko J.B."/>
            <person name="Schmitt C."/>
            <person name="Schoppmeier M."/>
            <person name="Schroder R."/>
            <person name="Shippy T.D."/>
            <person name="Simonnet F."/>
            <person name="Marques-Souza H."/>
            <person name="Tautz D."/>
            <person name="Tomoyasu Y."/>
            <person name="Trauner J."/>
            <person name="Van der Zee M."/>
            <person name="Vervoort M."/>
            <person name="Wittkopp N."/>
            <person name="Wimmer E.A."/>
            <person name="Yang X."/>
            <person name="Jones A.K."/>
            <person name="Sattelle D.B."/>
            <person name="Ebert P.R."/>
            <person name="Nelson D."/>
            <person name="Scott J.G."/>
            <person name="Beeman R.W."/>
            <person name="Muthukrishnan S."/>
            <person name="Kramer K.J."/>
            <person name="Arakane Y."/>
            <person name="Beeman R.W."/>
            <person name="Zhu Q."/>
            <person name="Hogenkamp D."/>
            <person name="Dixit R."/>
            <person name="Oppert B."/>
            <person name="Jiang H."/>
            <person name="Zou Z."/>
            <person name="Marshall J."/>
            <person name="Elpidina E."/>
            <person name="Vinokurov K."/>
            <person name="Oppert C."/>
            <person name="Zou Z."/>
            <person name="Evans J."/>
            <person name="Lu Z."/>
            <person name="Zhao P."/>
            <person name="Sumathipala N."/>
            <person name="Altincicek B."/>
            <person name="Vilcinskas A."/>
            <person name="Williams M."/>
            <person name="Hultmark D."/>
            <person name="Hetru C."/>
            <person name="Jiang H."/>
            <person name="Grimmelikhuijzen C.J."/>
            <person name="Hauser F."/>
            <person name="Cazzamali G."/>
            <person name="Williamson M."/>
            <person name="Park Y."/>
            <person name="Li B."/>
            <person name="Tanaka Y."/>
            <person name="Predel R."/>
            <person name="Neupert S."/>
            <person name="Schachtner J."/>
            <person name="Verleyen P."/>
            <person name="Raible F."/>
            <person name="Bork P."/>
            <person name="Friedrich M."/>
            <person name="Walden K.K."/>
            <person name="Robertson H.M."/>
            <person name="Angeli S."/>
            <person name="Foret S."/>
            <person name="Bucher G."/>
            <person name="Schuetz S."/>
            <person name="Maleszka R."/>
            <person name="Wimmer E.A."/>
            <person name="Beeman R.W."/>
            <person name="Lorenzen M."/>
            <person name="Tomoyasu Y."/>
            <person name="Miller S.C."/>
            <person name="Grossmann D."/>
            <person name="Bucher G."/>
        </authorList>
    </citation>
    <scope>NUCLEOTIDE SEQUENCE [LARGE SCALE GENOMIC DNA]</scope>
    <source>
        <strain evidence="8 9">Georgia GA2</strain>
    </source>
</reference>